<organism evidence="7 8">
    <name type="scientific">Caligus rogercresseyi</name>
    <name type="common">Sea louse</name>
    <dbReference type="NCBI Taxonomy" id="217165"/>
    <lineage>
        <taxon>Eukaryota</taxon>
        <taxon>Metazoa</taxon>
        <taxon>Ecdysozoa</taxon>
        <taxon>Arthropoda</taxon>
        <taxon>Crustacea</taxon>
        <taxon>Multicrustacea</taxon>
        <taxon>Hexanauplia</taxon>
        <taxon>Copepoda</taxon>
        <taxon>Siphonostomatoida</taxon>
        <taxon>Caligidae</taxon>
        <taxon>Caligus</taxon>
    </lineage>
</organism>
<evidence type="ECO:0000256" key="3">
    <source>
        <dbReference type="ARBA" id="ARBA00022525"/>
    </source>
</evidence>
<dbReference type="EMBL" id="CP045907">
    <property type="protein sequence ID" value="QQP35089.1"/>
    <property type="molecule type" value="Genomic_DNA"/>
</dbReference>
<dbReference type="PANTHER" id="PTHR11610:SF186">
    <property type="entry name" value="FI22312P1"/>
    <property type="match status" value="1"/>
</dbReference>
<keyword evidence="5" id="KW-1133">Transmembrane helix</keyword>
<keyword evidence="8" id="KW-1185">Reference proteome</keyword>
<dbReference type="Gene3D" id="3.40.50.1820">
    <property type="entry name" value="alpha/beta hydrolase"/>
    <property type="match status" value="1"/>
</dbReference>
<dbReference type="GO" id="GO:0016042">
    <property type="term" value="P:lipid catabolic process"/>
    <property type="evidence" value="ECO:0007669"/>
    <property type="project" value="TreeGrafter"/>
</dbReference>
<feature type="domain" description="Lipase" evidence="6">
    <location>
        <begin position="14"/>
        <end position="184"/>
    </location>
</feature>
<dbReference type="GO" id="GO:0016298">
    <property type="term" value="F:lipase activity"/>
    <property type="evidence" value="ECO:0007669"/>
    <property type="project" value="InterPro"/>
</dbReference>
<dbReference type="InterPro" id="IPR029058">
    <property type="entry name" value="AB_hydrolase_fold"/>
</dbReference>
<dbReference type="InterPro" id="IPR000734">
    <property type="entry name" value="TAG_lipase"/>
</dbReference>
<keyword evidence="3" id="KW-0964">Secreted</keyword>
<comment type="subcellular location">
    <subcellularLocation>
        <location evidence="1">Secreted</location>
    </subcellularLocation>
</comment>
<evidence type="ECO:0000313" key="7">
    <source>
        <dbReference type="EMBL" id="QQP35089.1"/>
    </source>
</evidence>
<dbReference type="GO" id="GO:0005615">
    <property type="term" value="C:extracellular space"/>
    <property type="evidence" value="ECO:0007669"/>
    <property type="project" value="TreeGrafter"/>
</dbReference>
<reference evidence="8" key="1">
    <citation type="submission" date="2021-01" db="EMBL/GenBank/DDBJ databases">
        <title>Caligus Genome Assembly.</title>
        <authorList>
            <person name="Gallardo-Escarate C."/>
        </authorList>
    </citation>
    <scope>NUCLEOTIDE SEQUENCE [LARGE SCALE GENOMIC DNA]</scope>
</reference>
<dbReference type="Pfam" id="PF00151">
    <property type="entry name" value="Lipase"/>
    <property type="match status" value="1"/>
</dbReference>
<evidence type="ECO:0000259" key="6">
    <source>
        <dbReference type="Pfam" id="PF00151"/>
    </source>
</evidence>
<protein>
    <recommendedName>
        <fullName evidence="6">Lipase domain-containing protein</fullName>
    </recommendedName>
</protein>
<comment type="similarity">
    <text evidence="2 4">Belongs to the AB hydrolase superfamily. Lipase family.</text>
</comment>
<feature type="transmembrane region" description="Helical" evidence="5">
    <location>
        <begin position="197"/>
        <end position="217"/>
    </location>
</feature>
<evidence type="ECO:0000256" key="1">
    <source>
        <dbReference type="ARBA" id="ARBA00004613"/>
    </source>
</evidence>
<dbReference type="AlphaFoldDB" id="A0A7T8GNM8"/>
<feature type="non-terminal residue" evidence="7">
    <location>
        <position position="1"/>
    </location>
</feature>
<dbReference type="Proteomes" id="UP000595437">
    <property type="component" value="Chromosome 18"/>
</dbReference>
<keyword evidence="5" id="KW-0472">Membrane</keyword>
<dbReference type="PANTHER" id="PTHR11610">
    <property type="entry name" value="LIPASE"/>
    <property type="match status" value="1"/>
</dbReference>
<dbReference type="SUPFAM" id="SSF53474">
    <property type="entry name" value="alpha/beta-Hydrolases"/>
    <property type="match status" value="1"/>
</dbReference>
<name>A0A7T8GNM8_CALRO</name>
<keyword evidence="5" id="KW-0812">Transmembrane</keyword>
<sequence>LGCFQGMHLIGTDEFPYSPAEINLQLKLYTRTSAETPDVFKYTEAYKLSETSFNSTKPTKFIVHGFGGSCDKQWVGSMKGAKHPRYAKAASTTQIVGKMVAVFIKDVITRYGDIKDRLHLIGLVWEHKSVSFSLNQMTFPKITFCSHKLGLDPAGPIFGNVVASKRLDKTDANFVDVIHTNGDTLLKGVLDILNHQAMLIFILMAVKIRSVVAILFYTNLKNVVNS</sequence>
<evidence type="ECO:0000313" key="8">
    <source>
        <dbReference type="Proteomes" id="UP000595437"/>
    </source>
</evidence>
<evidence type="ECO:0000256" key="2">
    <source>
        <dbReference type="ARBA" id="ARBA00010701"/>
    </source>
</evidence>
<proteinExistence type="inferred from homology"/>
<evidence type="ECO:0000256" key="4">
    <source>
        <dbReference type="RuleBase" id="RU004262"/>
    </source>
</evidence>
<feature type="non-terminal residue" evidence="7">
    <location>
        <position position="226"/>
    </location>
</feature>
<gene>
    <name evidence="7" type="ORF">FKW44_023215</name>
</gene>
<dbReference type="InterPro" id="IPR013818">
    <property type="entry name" value="Lipase"/>
</dbReference>
<evidence type="ECO:0000256" key="5">
    <source>
        <dbReference type="SAM" id="Phobius"/>
    </source>
</evidence>
<dbReference type="OrthoDB" id="199913at2759"/>
<accession>A0A7T8GNM8</accession>